<keyword evidence="1" id="KW-0472">Membrane</keyword>
<dbReference type="InterPro" id="IPR004245">
    <property type="entry name" value="DUF229"/>
</dbReference>
<reference evidence="2" key="2">
    <citation type="submission" date="2022-06" db="UniProtKB">
        <authorList>
            <consortium name="EnsemblMetazoa"/>
        </authorList>
    </citation>
    <scope>IDENTIFICATION</scope>
</reference>
<dbReference type="Gene3D" id="3.40.720.10">
    <property type="entry name" value="Alkaline Phosphatase, subunit A"/>
    <property type="match status" value="1"/>
</dbReference>
<organism evidence="2 3">
    <name type="scientific">Acyrthosiphon pisum</name>
    <name type="common">Pea aphid</name>
    <dbReference type="NCBI Taxonomy" id="7029"/>
    <lineage>
        <taxon>Eukaryota</taxon>
        <taxon>Metazoa</taxon>
        <taxon>Ecdysozoa</taxon>
        <taxon>Arthropoda</taxon>
        <taxon>Hexapoda</taxon>
        <taxon>Insecta</taxon>
        <taxon>Pterygota</taxon>
        <taxon>Neoptera</taxon>
        <taxon>Paraneoptera</taxon>
        <taxon>Hemiptera</taxon>
        <taxon>Sternorrhyncha</taxon>
        <taxon>Aphidomorpha</taxon>
        <taxon>Aphidoidea</taxon>
        <taxon>Aphididae</taxon>
        <taxon>Macrosiphini</taxon>
        <taxon>Acyrthosiphon</taxon>
    </lineage>
</organism>
<protein>
    <submittedName>
        <fullName evidence="2">Uncharacterized protein</fullName>
    </submittedName>
</protein>
<proteinExistence type="predicted"/>
<dbReference type="GO" id="GO:0005615">
    <property type="term" value="C:extracellular space"/>
    <property type="evidence" value="ECO:0007669"/>
    <property type="project" value="TreeGrafter"/>
</dbReference>
<dbReference type="InterPro" id="IPR017850">
    <property type="entry name" value="Alkaline_phosphatase_core_sf"/>
</dbReference>
<keyword evidence="1" id="KW-0812">Transmembrane</keyword>
<sequence length="658" mass="75790">MTLSRKGLLSVSGTMLDTTKHIFLKPNIFMLWMVFFTLLYWTYSYYSLTAFEVPLFEPRSLILDHDKSGYLIKTSGCQIPEMYLNGPKIDKYLNPSVELNCKTKWNLTLPYLITSNLTSLILNMTAWATLNISEGDTSFVCYYIPVERSVIDNDQDPNTFNDNGVKLGEKVYFVHNTTVSNEMVEVVCTLNSSVVYKYFHIFIRPTSSVRNRKDKDVSVLLLGLDSVSRMNFHRQMPKTSAFLSEIGTVEMKGYNKVEDNTFPNVVPALTGMSIEELKINCWPENDNFFDKCHFVWDDYKNANFSTIFAEDSTIIGTFNYFKSGFFKQPTDHYLRPILNHAENSIGHTLILNTLGCYGTRLAMSMILDYAYKIALSMTNHLYMSVFWTTSLTHDYVEYPKFGDDDLRDFFDAFNKSGELNKTIVILMSDHGIRWGRFRDTFQGSLEDKLPMLNFIIPQWFQNMYPSAMENLNKNIIRLTTPYDLHETLLEFVDMKQLDDNSIAKRTKMNENKRGTSLFLEIPENKNCKTAGIPKNYCACQNERQDLTVDNASVVKAANALMQYVNFELSAYNTLCANLTLHEIYKASVEIDNYYTSVKDYIIQIITVPGSAKFEATLRHHNDNFEMMGSVSRLNLYGNQSVCMDDAKMKLLCYCIDKN</sequence>
<keyword evidence="1" id="KW-1133">Transmembrane helix</keyword>
<dbReference type="Pfam" id="PF02995">
    <property type="entry name" value="DUF229"/>
    <property type="match status" value="1"/>
</dbReference>
<dbReference type="RefSeq" id="XP_029343943.1">
    <property type="nucleotide sequence ID" value="XM_029488083.1"/>
</dbReference>
<dbReference type="EnsemblMetazoa" id="XM_029488083.1">
    <property type="protein sequence ID" value="XP_029343943.1"/>
    <property type="gene ID" value="LOC103308741"/>
</dbReference>
<dbReference type="PANTHER" id="PTHR10974">
    <property type="entry name" value="FI08016P-RELATED"/>
    <property type="match status" value="1"/>
</dbReference>
<dbReference type="AlphaFoldDB" id="A0A8R2NRP6"/>
<feature type="transmembrane region" description="Helical" evidence="1">
    <location>
        <begin position="28"/>
        <end position="46"/>
    </location>
</feature>
<keyword evidence="3" id="KW-1185">Reference proteome</keyword>
<evidence type="ECO:0000313" key="3">
    <source>
        <dbReference type="Proteomes" id="UP000007819"/>
    </source>
</evidence>
<evidence type="ECO:0000256" key="1">
    <source>
        <dbReference type="SAM" id="Phobius"/>
    </source>
</evidence>
<reference evidence="3" key="1">
    <citation type="submission" date="2010-06" db="EMBL/GenBank/DDBJ databases">
        <authorList>
            <person name="Jiang H."/>
            <person name="Abraham K."/>
            <person name="Ali S."/>
            <person name="Alsbrooks S.L."/>
            <person name="Anim B.N."/>
            <person name="Anosike U.S."/>
            <person name="Attaway T."/>
            <person name="Bandaranaike D.P."/>
            <person name="Battles P.K."/>
            <person name="Bell S.N."/>
            <person name="Bell A.V."/>
            <person name="Beltran B."/>
            <person name="Bickham C."/>
            <person name="Bustamante Y."/>
            <person name="Caleb T."/>
            <person name="Canada A."/>
            <person name="Cardenas V."/>
            <person name="Carter K."/>
            <person name="Chacko J."/>
            <person name="Chandrabose M.N."/>
            <person name="Chavez D."/>
            <person name="Chavez A."/>
            <person name="Chen L."/>
            <person name="Chu H.-S."/>
            <person name="Claassen K.J."/>
            <person name="Cockrell R."/>
            <person name="Collins M."/>
            <person name="Cooper J.A."/>
            <person name="Cree A."/>
            <person name="Curry S.M."/>
            <person name="Da Y."/>
            <person name="Dao M.D."/>
            <person name="Das B."/>
            <person name="Davila M.-L."/>
            <person name="Davy-Carroll L."/>
            <person name="Denson S."/>
            <person name="Dinh H."/>
            <person name="Ebong V.E."/>
            <person name="Edwards J.R."/>
            <person name="Egan A."/>
            <person name="El-Daye J."/>
            <person name="Escobedo L."/>
            <person name="Fernandez S."/>
            <person name="Fernando P.R."/>
            <person name="Flagg N."/>
            <person name="Forbes L.D."/>
            <person name="Fowler R.G."/>
            <person name="Fu Q."/>
            <person name="Gabisi R.A."/>
            <person name="Ganer J."/>
            <person name="Garbino Pronczuk A."/>
            <person name="Garcia R.M."/>
            <person name="Garner T."/>
            <person name="Garrett T.E."/>
            <person name="Gonzalez D.A."/>
            <person name="Hamid H."/>
            <person name="Hawkins E.S."/>
            <person name="Hirani K."/>
            <person name="Hogues M.E."/>
            <person name="Hollins B."/>
            <person name="Hsiao C.-H."/>
            <person name="Jabil R."/>
            <person name="James M.L."/>
            <person name="Jhangiani S.N."/>
            <person name="Johnson B."/>
            <person name="Johnson Q."/>
            <person name="Joshi V."/>
            <person name="Kalu J.B."/>
            <person name="Kam C."/>
            <person name="Kashfia A."/>
            <person name="Keebler J."/>
            <person name="Kisamo H."/>
            <person name="Kovar C.L."/>
            <person name="Lago L.A."/>
            <person name="Lai C.-Y."/>
            <person name="Laidlaw J."/>
            <person name="Lara F."/>
            <person name="Le T.-K."/>
            <person name="Lee S.L."/>
            <person name="Legall F.H."/>
            <person name="Lemon S.J."/>
            <person name="Lewis L.R."/>
            <person name="Li B."/>
            <person name="Liu Y."/>
            <person name="Liu Y.-S."/>
            <person name="Lopez J."/>
            <person name="Lozado R.J."/>
            <person name="Lu J."/>
            <person name="Madu R.C."/>
            <person name="Maheshwari M."/>
            <person name="Maheshwari R."/>
            <person name="Malloy K."/>
            <person name="Martinez E."/>
            <person name="Mathew T."/>
            <person name="Mercado I.C."/>
            <person name="Mercado C."/>
            <person name="Meyer B."/>
            <person name="Montgomery K."/>
            <person name="Morgan M.B."/>
            <person name="Munidasa M."/>
            <person name="Nazareth L.V."/>
            <person name="Nelson J."/>
            <person name="Ng B.M."/>
            <person name="Nguyen N.B."/>
            <person name="Nguyen P.Q."/>
            <person name="Nguyen T."/>
            <person name="Obregon M."/>
            <person name="Okwuonu G.O."/>
            <person name="Onwere C.G."/>
            <person name="Orozco G."/>
            <person name="Parra A."/>
            <person name="Patel S."/>
            <person name="Patil S."/>
            <person name="Perez A."/>
            <person name="Perez Y."/>
            <person name="Pham C."/>
            <person name="Primus E.L."/>
            <person name="Pu L.-L."/>
            <person name="Puazo M."/>
            <person name="Qin X."/>
            <person name="Quiroz J.B."/>
            <person name="Reese J."/>
            <person name="Richards S."/>
            <person name="Rives C.M."/>
            <person name="Robberts R."/>
            <person name="Ruiz S.J."/>
            <person name="Ruiz M.J."/>
            <person name="Santibanez J."/>
            <person name="Schneider B.W."/>
            <person name="Sisson I."/>
            <person name="Smith M."/>
            <person name="Sodergren E."/>
            <person name="Song X.-Z."/>
            <person name="Song B.B."/>
            <person name="Summersgill H."/>
            <person name="Thelus R."/>
            <person name="Thornton R.D."/>
            <person name="Trejos Z.Y."/>
            <person name="Usmani K."/>
            <person name="Vattathil S."/>
            <person name="Villasana D."/>
            <person name="Walker D.L."/>
            <person name="Wang S."/>
            <person name="Wang K."/>
            <person name="White C.S."/>
            <person name="Williams A.C."/>
            <person name="Williamson J."/>
            <person name="Wilson K."/>
            <person name="Woghiren I.O."/>
            <person name="Woodworth J.R."/>
            <person name="Worley K.C."/>
            <person name="Wright R.A."/>
            <person name="Wu W."/>
            <person name="Young L."/>
            <person name="Zhang L."/>
            <person name="Zhang J."/>
            <person name="Zhu Y."/>
            <person name="Muzny D.M."/>
            <person name="Weinstock G."/>
            <person name="Gibbs R.A."/>
        </authorList>
    </citation>
    <scope>NUCLEOTIDE SEQUENCE [LARGE SCALE GENOMIC DNA]</scope>
    <source>
        <strain evidence="3">LSR1</strain>
    </source>
</reference>
<dbReference type="OrthoDB" id="413313at2759"/>
<evidence type="ECO:0000313" key="2">
    <source>
        <dbReference type="EnsemblMetazoa" id="XP_029343943.1"/>
    </source>
</evidence>
<dbReference type="FunFam" id="3.40.720.10:FF:000017">
    <property type="entry name" value="Predicted protein"/>
    <property type="match status" value="1"/>
</dbReference>
<dbReference type="GeneID" id="103308741"/>
<name>A0A8R2NRP6_ACYPI</name>
<dbReference type="CDD" id="cd16021">
    <property type="entry name" value="ALP_like"/>
    <property type="match status" value="1"/>
</dbReference>
<dbReference type="Proteomes" id="UP000007819">
    <property type="component" value="Chromosome X"/>
</dbReference>
<dbReference type="PANTHER" id="PTHR10974:SF1">
    <property type="entry name" value="FI08016P-RELATED"/>
    <property type="match status" value="1"/>
</dbReference>
<accession>A0A8R2NRP6</accession>
<dbReference type="SUPFAM" id="SSF53649">
    <property type="entry name" value="Alkaline phosphatase-like"/>
    <property type="match status" value="1"/>
</dbReference>